<dbReference type="InterPro" id="IPR052172">
    <property type="entry name" value="UxaA_altronate/galactarate_dh"/>
</dbReference>
<dbReference type="GO" id="GO:0008867">
    <property type="term" value="F:galactarate dehydratase activity"/>
    <property type="evidence" value="ECO:0007669"/>
    <property type="project" value="UniProtKB-EC"/>
</dbReference>
<dbReference type="Proteomes" id="UP001437460">
    <property type="component" value="Unassembled WGS sequence"/>
</dbReference>
<dbReference type="PANTHER" id="PTHR30536">
    <property type="entry name" value="ALTRONATE/GALACTARATE DEHYDRATASE"/>
    <property type="match status" value="1"/>
</dbReference>
<reference evidence="5 6" key="1">
    <citation type="submission" date="2024-03" db="EMBL/GenBank/DDBJ databases">
        <title>Human intestinal bacterial collection.</title>
        <authorList>
            <person name="Pauvert C."/>
            <person name="Hitch T.C.A."/>
            <person name="Clavel T."/>
        </authorList>
    </citation>
    <scope>NUCLEOTIDE SEQUENCE [LARGE SCALE GENOMIC DNA]</scope>
    <source>
        <strain evidence="5 6">CLA-AP-H27</strain>
    </source>
</reference>
<dbReference type="CDD" id="cd11613">
    <property type="entry name" value="SAF_AH_GD"/>
    <property type="match status" value="1"/>
</dbReference>
<dbReference type="InterPro" id="IPR013974">
    <property type="entry name" value="SAF"/>
</dbReference>
<dbReference type="Pfam" id="PF20629">
    <property type="entry name" value="GD_AH_C"/>
    <property type="match status" value="1"/>
</dbReference>
<dbReference type="EC" id="4.2.1.42" evidence="3"/>
<dbReference type="Pfam" id="PF08666">
    <property type="entry name" value="SAF"/>
    <property type="match status" value="1"/>
</dbReference>
<sequence>MARLYVKIKDQDNVVVAVQDLKAGTEIMEGLVTNQDIPQAHKIALCDIPAGGEIIRYGVVLGYAINDIKKGDWINEHMLDLPQSPSVDDMEYGTNLVPVEDLPMPTRTTWMGYRNAEGPAGTRNLLGIVTTVQCAAGVLKVAVERIKKELLPKYPNVDGVVAVTHPYGCGVAINAPLAYIPIRAITNVIRHPNFGGEIMVVGLGCEKLTYDRVLPPEDITPENVLTLQDYAGHDAMMNAILEMADKKLQKLNKRTREELPLSDLLIGMQCGGSDAFSGISANPSAGYAADMLVRGGATVMFSEVTEVRDGVHMLAARCPDAHTRDRLAEEMKWYDKYLAEGGVGRDANPTPGNKAGGLANIVEKAMGSIAKSGTSQIVEVLSPAQKPTKHGLIYAATPASDIVCGPSQVASGIGLQVFMTGRGTPYGLDISPVIKVCSRNELKNHWFDMIDISAGDVATGEKTIADVGQQIFDMILDVASGIKQPYSDQYGFHNDMCIFNPAPIT</sequence>
<dbReference type="Gene3D" id="2.30.130.110">
    <property type="match status" value="1"/>
</dbReference>
<evidence type="ECO:0000256" key="1">
    <source>
        <dbReference type="ARBA" id="ARBA00010986"/>
    </source>
</evidence>
<comment type="similarity">
    <text evidence="1">Belongs to the UxaA family.</text>
</comment>
<evidence type="ECO:0000256" key="2">
    <source>
        <dbReference type="ARBA" id="ARBA00023239"/>
    </source>
</evidence>
<comment type="caution">
    <text evidence="5">The sequence shown here is derived from an EMBL/GenBank/DDBJ whole genome shotgun (WGS) entry which is preliminary data.</text>
</comment>
<protein>
    <recommendedName>
        <fullName evidence="3">Galactarate dehydratase</fullName>
        <ecNumber evidence="3">4.2.1.42</ecNumber>
    </recommendedName>
</protein>
<accession>A0ABV1HHA4</accession>
<dbReference type="InterPro" id="IPR007392">
    <property type="entry name" value="GD_AH_second"/>
</dbReference>
<evidence type="ECO:0000259" key="4">
    <source>
        <dbReference type="SMART" id="SM00858"/>
    </source>
</evidence>
<organism evidence="5 6">
    <name type="scientific">Ventrimonas faecis</name>
    <dbReference type="NCBI Taxonomy" id="3133170"/>
    <lineage>
        <taxon>Bacteria</taxon>
        <taxon>Bacillati</taxon>
        <taxon>Bacillota</taxon>
        <taxon>Clostridia</taxon>
        <taxon>Lachnospirales</taxon>
        <taxon>Lachnospiraceae</taxon>
        <taxon>Ventrimonas</taxon>
    </lineage>
</organism>
<dbReference type="InterPro" id="IPR048332">
    <property type="entry name" value="GD_AH_C"/>
</dbReference>
<evidence type="ECO:0000256" key="3">
    <source>
        <dbReference type="NCBIfam" id="TIGR03248"/>
    </source>
</evidence>
<dbReference type="RefSeq" id="WP_349228142.1">
    <property type="nucleotide sequence ID" value="NZ_JBBMFJ010000001.1"/>
</dbReference>
<dbReference type="NCBIfam" id="TIGR03248">
    <property type="entry name" value="galactar-dH20"/>
    <property type="match status" value="1"/>
</dbReference>
<name>A0ABV1HHA4_9FIRM</name>
<dbReference type="Pfam" id="PF04295">
    <property type="entry name" value="GD_AH_second"/>
    <property type="match status" value="1"/>
</dbReference>
<keyword evidence="2 5" id="KW-0456">Lyase</keyword>
<proteinExistence type="inferred from homology"/>
<gene>
    <name evidence="5" type="primary">garD</name>
    <name evidence="5" type="ORF">WMO41_00630</name>
</gene>
<dbReference type="InterPro" id="IPR017654">
    <property type="entry name" value="GarD-like"/>
</dbReference>
<evidence type="ECO:0000313" key="6">
    <source>
        <dbReference type="Proteomes" id="UP001437460"/>
    </source>
</evidence>
<evidence type="ECO:0000313" key="5">
    <source>
        <dbReference type="EMBL" id="MEQ2561694.1"/>
    </source>
</evidence>
<dbReference type="PANTHER" id="PTHR30536:SF1">
    <property type="entry name" value="GALACTARATE DEHYDRATASE (L-THREO-FORMING)"/>
    <property type="match status" value="1"/>
</dbReference>
<keyword evidence="6" id="KW-1185">Reference proteome</keyword>
<dbReference type="EMBL" id="JBBMFJ010000001">
    <property type="protein sequence ID" value="MEQ2561694.1"/>
    <property type="molecule type" value="Genomic_DNA"/>
</dbReference>
<dbReference type="SMART" id="SM00858">
    <property type="entry name" value="SAF"/>
    <property type="match status" value="1"/>
</dbReference>
<feature type="domain" description="SAF" evidence="4">
    <location>
        <begin position="12"/>
        <end position="80"/>
    </location>
</feature>
<dbReference type="InterPro" id="IPR044144">
    <property type="entry name" value="SAF_UxaA/GarD"/>
</dbReference>